<dbReference type="Proteomes" id="UP000054721">
    <property type="component" value="Unassembled WGS sequence"/>
</dbReference>
<dbReference type="AlphaFoldDB" id="A0A0V1KHS4"/>
<sequence>MTVPFISVFFTSWGYYTKGRDQCAEGVDSM</sequence>
<gene>
    <name evidence="1" type="ORF">T02_6111</name>
</gene>
<accession>A0A0V1KHS4</accession>
<proteinExistence type="predicted"/>
<reference evidence="1 2" key="1">
    <citation type="submission" date="2015-05" db="EMBL/GenBank/DDBJ databases">
        <title>Evolution of Trichinella species and genotypes.</title>
        <authorList>
            <person name="Korhonen P.K."/>
            <person name="Edoardo P."/>
            <person name="Giuseppe L.R."/>
            <person name="Gasser R.B."/>
        </authorList>
    </citation>
    <scope>NUCLEOTIDE SEQUENCE [LARGE SCALE GENOMIC DNA]</scope>
    <source>
        <strain evidence="1">ISS10</strain>
    </source>
</reference>
<organism evidence="1 2">
    <name type="scientific">Trichinella nativa</name>
    <dbReference type="NCBI Taxonomy" id="6335"/>
    <lineage>
        <taxon>Eukaryota</taxon>
        <taxon>Metazoa</taxon>
        <taxon>Ecdysozoa</taxon>
        <taxon>Nematoda</taxon>
        <taxon>Enoplea</taxon>
        <taxon>Dorylaimia</taxon>
        <taxon>Trichinellida</taxon>
        <taxon>Trichinellidae</taxon>
        <taxon>Trichinella</taxon>
    </lineage>
</organism>
<dbReference type="EMBL" id="JYDW01002201">
    <property type="protein sequence ID" value="KRZ46791.1"/>
    <property type="molecule type" value="Genomic_DNA"/>
</dbReference>
<comment type="caution">
    <text evidence="1">The sequence shown here is derived from an EMBL/GenBank/DDBJ whole genome shotgun (WGS) entry which is preliminary data.</text>
</comment>
<keyword evidence="2" id="KW-1185">Reference proteome</keyword>
<evidence type="ECO:0000313" key="1">
    <source>
        <dbReference type="EMBL" id="KRZ46791.1"/>
    </source>
</evidence>
<evidence type="ECO:0000313" key="2">
    <source>
        <dbReference type="Proteomes" id="UP000054721"/>
    </source>
</evidence>
<protein>
    <submittedName>
        <fullName evidence="1">Uncharacterized protein</fullName>
    </submittedName>
</protein>
<name>A0A0V1KHS4_9BILA</name>